<dbReference type="NCBIfam" id="TIGR02532">
    <property type="entry name" value="IV_pilin_GFxxxE"/>
    <property type="match status" value="1"/>
</dbReference>
<dbReference type="InterPro" id="IPR000983">
    <property type="entry name" value="Bac_GSPG_pilin"/>
</dbReference>
<reference evidence="7" key="1">
    <citation type="journal article" date="2019" name="Int. J. Syst. Evol. Microbiol.">
        <title>The Global Catalogue of Microorganisms (GCM) 10K type strain sequencing project: providing services to taxonomists for standard genome sequencing and annotation.</title>
        <authorList>
            <consortium name="The Broad Institute Genomics Platform"/>
            <consortium name="The Broad Institute Genome Sequencing Center for Infectious Disease"/>
            <person name="Wu L."/>
            <person name="Ma J."/>
        </authorList>
    </citation>
    <scope>NUCLEOTIDE SEQUENCE [LARGE SCALE GENOMIC DNA]</scope>
    <source>
        <strain evidence="7">JCM 17250</strain>
    </source>
</reference>
<keyword evidence="5" id="KW-0472">Membrane</keyword>
<dbReference type="Pfam" id="PF07963">
    <property type="entry name" value="N_methyl"/>
    <property type="match status" value="1"/>
</dbReference>
<comment type="subcellular location">
    <subcellularLocation>
        <location evidence="1">Cell surface</location>
    </subcellularLocation>
</comment>
<dbReference type="InterPro" id="IPR045584">
    <property type="entry name" value="Pilin-like"/>
</dbReference>
<dbReference type="Gene3D" id="3.30.700.10">
    <property type="entry name" value="Glycoprotein, Type 4 Pilin"/>
    <property type="match status" value="1"/>
</dbReference>
<protein>
    <recommendedName>
        <fullName evidence="8">Prepilin-type N-terminal cleavage/methylation domain-containing protein</fullName>
    </recommendedName>
</protein>
<keyword evidence="5" id="KW-1133">Transmembrane helix</keyword>
<evidence type="ECO:0000256" key="1">
    <source>
        <dbReference type="ARBA" id="ARBA00004241"/>
    </source>
</evidence>
<evidence type="ECO:0000256" key="4">
    <source>
        <dbReference type="SAM" id="MobiDB-lite"/>
    </source>
</evidence>
<accession>A0ABP7VJL8</accession>
<comment type="caution">
    <text evidence="6">The sequence shown here is derived from an EMBL/GenBank/DDBJ whole genome shotgun (WGS) entry which is preliminary data.</text>
</comment>
<dbReference type="SUPFAM" id="SSF54523">
    <property type="entry name" value="Pili subunits"/>
    <property type="match status" value="1"/>
</dbReference>
<gene>
    <name evidence="6" type="ORF">GCM10022410_13220</name>
</gene>
<evidence type="ECO:0000256" key="5">
    <source>
        <dbReference type="SAM" id="Phobius"/>
    </source>
</evidence>
<keyword evidence="5" id="KW-0812">Transmembrane</keyword>
<keyword evidence="7" id="KW-1185">Reference proteome</keyword>
<dbReference type="Proteomes" id="UP001501734">
    <property type="component" value="Unassembled WGS sequence"/>
</dbReference>
<sequence length="117" mass="12797">MDKKPDGFTLIELIVTIAILGIVAAIAIPRLTGFKNMADERVCVANRKIVEKTYTAFLLENEIGDVGFNSFMLANFNEVCPSVGVIGYEDDKVKCSVHEVGSESDEDDPSGDEVPWL</sequence>
<dbReference type="EMBL" id="BAABDL010000071">
    <property type="protein sequence ID" value="GAA4068650.1"/>
    <property type="molecule type" value="Genomic_DNA"/>
</dbReference>
<keyword evidence="2" id="KW-0488">Methylation</keyword>
<evidence type="ECO:0000313" key="7">
    <source>
        <dbReference type="Proteomes" id="UP001501734"/>
    </source>
</evidence>
<evidence type="ECO:0000256" key="3">
    <source>
        <dbReference type="ARBA" id="ARBA00023287"/>
    </source>
</evidence>
<feature type="transmembrane region" description="Helical" evidence="5">
    <location>
        <begin position="7"/>
        <end position="28"/>
    </location>
</feature>
<feature type="region of interest" description="Disordered" evidence="4">
    <location>
        <begin position="98"/>
        <end position="117"/>
    </location>
</feature>
<evidence type="ECO:0000313" key="6">
    <source>
        <dbReference type="EMBL" id="GAA4068650.1"/>
    </source>
</evidence>
<name>A0ABP7VJL8_9BACI</name>
<dbReference type="RefSeq" id="WP_344911542.1">
    <property type="nucleotide sequence ID" value="NZ_BAABDL010000071.1"/>
</dbReference>
<feature type="compositionally biased region" description="Acidic residues" evidence="4">
    <location>
        <begin position="102"/>
        <end position="111"/>
    </location>
</feature>
<dbReference type="InterPro" id="IPR012902">
    <property type="entry name" value="N_methyl_site"/>
</dbReference>
<proteinExistence type="predicted"/>
<evidence type="ECO:0000256" key="2">
    <source>
        <dbReference type="ARBA" id="ARBA00022481"/>
    </source>
</evidence>
<dbReference type="PRINTS" id="PR00813">
    <property type="entry name" value="BCTERIALGSPG"/>
</dbReference>
<organism evidence="6 7">
    <name type="scientific">Amphibacillus indicireducens</name>
    <dbReference type="NCBI Taxonomy" id="1076330"/>
    <lineage>
        <taxon>Bacteria</taxon>
        <taxon>Bacillati</taxon>
        <taxon>Bacillota</taxon>
        <taxon>Bacilli</taxon>
        <taxon>Bacillales</taxon>
        <taxon>Bacillaceae</taxon>
        <taxon>Amphibacillus</taxon>
    </lineage>
</organism>
<keyword evidence="3" id="KW-0178">Competence</keyword>
<evidence type="ECO:0008006" key="8">
    <source>
        <dbReference type="Google" id="ProtNLM"/>
    </source>
</evidence>